<sequence length="275" mass="30361">MKNKQQTIQSQFSYTGIGLHTGENVTITCKPLPVNQGIKFKRIDLASQPEVTATVENVVSTQRCTTIGQGGWEINTIEHLMSAISALEIDNLLVEIDANEPPVTDGSAKVFYQLLEKAGVKEQKATKKTHQITEPIEVRDGDQYLVLLPADELKISYTFVGNHPGLTDQFAEFNLTTGNYQEEIAPARTFGFAEEIEKLKKAGLALGGSLENAILIEADGPVNELRFENEFVRHKILDIIGDLKLAPDFKGHIIAVRSGHRLNSILAKKIKDKVL</sequence>
<dbReference type="PANTHER" id="PTHR33694">
    <property type="entry name" value="UDP-3-O-ACYL-N-ACETYLGLUCOSAMINE DEACETYLASE 1, MITOCHONDRIAL-RELATED"/>
    <property type="match status" value="1"/>
</dbReference>
<evidence type="ECO:0000256" key="10">
    <source>
        <dbReference type="ARBA" id="ARBA00023098"/>
    </source>
</evidence>
<keyword evidence="8 12" id="KW-0378">Hydrolase</keyword>
<evidence type="ECO:0000256" key="6">
    <source>
        <dbReference type="ARBA" id="ARBA00022556"/>
    </source>
</evidence>
<dbReference type="Proteomes" id="UP000010880">
    <property type="component" value="Chromosome"/>
</dbReference>
<dbReference type="UniPathway" id="UPA00359">
    <property type="reaction ID" value="UER00478"/>
</dbReference>
<feature type="binding site" evidence="12">
    <location>
        <position position="234"/>
    </location>
    <ligand>
        <name>Zn(2+)</name>
        <dbReference type="ChEBI" id="CHEBI:29105"/>
    </ligand>
</feature>
<organism evidence="13 14">
    <name type="scientific">Halobacteroides halobius (strain ATCC 35273 / DSM 5150 / MD-1)</name>
    <dbReference type="NCBI Taxonomy" id="748449"/>
    <lineage>
        <taxon>Bacteria</taxon>
        <taxon>Bacillati</taxon>
        <taxon>Bacillota</taxon>
        <taxon>Clostridia</taxon>
        <taxon>Halanaerobiales</taxon>
        <taxon>Halobacteroidaceae</taxon>
        <taxon>Halobacteroides</taxon>
    </lineage>
</organism>
<evidence type="ECO:0000256" key="8">
    <source>
        <dbReference type="ARBA" id="ARBA00022801"/>
    </source>
</evidence>
<gene>
    <name evidence="12" type="primary">lpxC</name>
    <name evidence="13" type="ordered locus">Halha_2427</name>
</gene>
<comment type="cofactor">
    <cofactor evidence="1 12">
        <name>Zn(2+)</name>
        <dbReference type="ChEBI" id="CHEBI:29105"/>
    </cofactor>
</comment>
<evidence type="ECO:0000256" key="9">
    <source>
        <dbReference type="ARBA" id="ARBA00022833"/>
    </source>
</evidence>
<keyword evidence="9 12" id="KW-0862">Zinc</keyword>
<dbReference type="STRING" id="748449.Halha_2427"/>
<feature type="binding site" evidence="12">
    <location>
        <position position="238"/>
    </location>
    <ligand>
        <name>Zn(2+)</name>
        <dbReference type="ChEBI" id="CHEBI:29105"/>
    </ligand>
</feature>
<dbReference type="InterPro" id="IPR015870">
    <property type="entry name" value="UDP-acyl_N-AcGlcN_deAcase_N"/>
</dbReference>
<dbReference type="EMBL" id="CP003359">
    <property type="protein sequence ID" value="AGB42301.1"/>
    <property type="molecule type" value="Genomic_DNA"/>
</dbReference>
<evidence type="ECO:0000256" key="12">
    <source>
        <dbReference type="HAMAP-Rule" id="MF_00388"/>
    </source>
</evidence>
<keyword evidence="5 12" id="KW-0444">Lipid biosynthesis</keyword>
<evidence type="ECO:0000256" key="1">
    <source>
        <dbReference type="ARBA" id="ARBA00001947"/>
    </source>
</evidence>
<comment type="catalytic activity">
    <reaction evidence="11 12">
        <text>a UDP-3-O-[(3R)-3-hydroxyacyl]-N-acetyl-alpha-D-glucosamine + H2O = a UDP-3-O-[(3R)-3-hydroxyacyl]-alpha-D-glucosamine + acetate</text>
        <dbReference type="Rhea" id="RHEA:67816"/>
        <dbReference type="ChEBI" id="CHEBI:15377"/>
        <dbReference type="ChEBI" id="CHEBI:30089"/>
        <dbReference type="ChEBI" id="CHEBI:137740"/>
        <dbReference type="ChEBI" id="CHEBI:173225"/>
        <dbReference type="EC" id="3.5.1.108"/>
    </reaction>
</comment>
<name>L0KBD4_HALHC</name>
<protein>
    <recommendedName>
        <fullName evidence="4 12">UDP-3-O-acyl-N-acetylglucosamine deacetylase</fullName>
        <shortName evidence="12">UDP-3-O-acyl-GlcNAc deacetylase</shortName>
        <ecNumber evidence="4 12">3.5.1.108</ecNumber>
    </recommendedName>
    <alternativeName>
        <fullName evidence="12">UDP-3-O-[R-3-hydroxymyristoyl]-N-acetylglucosamine deacetylase</fullName>
    </alternativeName>
</protein>
<accession>L0KBD4</accession>
<dbReference type="Gene3D" id="3.30.1700.10">
    <property type="entry name" value="lpxc deacetylase, domain 2"/>
    <property type="match status" value="1"/>
</dbReference>
<evidence type="ECO:0000313" key="14">
    <source>
        <dbReference type="Proteomes" id="UP000010880"/>
    </source>
</evidence>
<dbReference type="eggNOG" id="COG0774">
    <property type="taxonomic scope" value="Bacteria"/>
</dbReference>
<feature type="active site" description="Proton donor" evidence="12">
    <location>
        <position position="260"/>
    </location>
</feature>
<comment type="function">
    <text evidence="2 12">Catalyzes the hydrolysis of UDP-3-O-myristoyl-N-acetylglucosamine to form UDP-3-O-myristoylglucosamine and acetate, the committed step in lipid A biosynthesis.</text>
</comment>
<dbReference type="HAMAP" id="MF_00388">
    <property type="entry name" value="LpxC"/>
    <property type="match status" value="1"/>
</dbReference>
<proteinExistence type="inferred from homology"/>
<evidence type="ECO:0000256" key="11">
    <source>
        <dbReference type="ARBA" id="ARBA00024535"/>
    </source>
</evidence>
<evidence type="ECO:0000256" key="7">
    <source>
        <dbReference type="ARBA" id="ARBA00022723"/>
    </source>
</evidence>
<dbReference type="InterPro" id="IPR004463">
    <property type="entry name" value="UDP-acyl_GlcNac_deAcase"/>
</dbReference>
<dbReference type="GO" id="GO:0009245">
    <property type="term" value="P:lipid A biosynthetic process"/>
    <property type="evidence" value="ECO:0007669"/>
    <property type="project" value="UniProtKB-UniRule"/>
</dbReference>
<dbReference type="Gene3D" id="3.30.230.20">
    <property type="entry name" value="lpxc deacetylase, domain 1"/>
    <property type="match status" value="1"/>
</dbReference>
<dbReference type="AlphaFoldDB" id="L0KBD4"/>
<feature type="binding site" evidence="12">
    <location>
        <position position="79"/>
    </location>
    <ligand>
        <name>Zn(2+)</name>
        <dbReference type="ChEBI" id="CHEBI:29105"/>
    </ligand>
</feature>
<dbReference type="SUPFAM" id="SSF54211">
    <property type="entry name" value="Ribosomal protein S5 domain 2-like"/>
    <property type="match status" value="2"/>
</dbReference>
<reference evidence="14" key="1">
    <citation type="submission" date="2012-02" db="EMBL/GenBank/DDBJ databases">
        <title>The complete genome of Halobacteroides halobius DSM 5150.</title>
        <authorList>
            <person name="Lucas S."/>
            <person name="Copeland A."/>
            <person name="Lapidus A."/>
            <person name="Glavina del Rio T."/>
            <person name="Dalin E."/>
            <person name="Tice H."/>
            <person name="Bruce D."/>
            <person name="Goodwin L."/>
            <person name="Pitluck S."/>
            <person name="Peters L."/>
            <person name="Mikhailova N."/>
            <person name="Gu W."/>
            <person name="Kyrpides N."/>
            <person name="Mavromatis K."/>
            <person name="Ivanova N."/>
            <person name="Brettin T."/>
            <person name="Detter J.C."/>
            <person name="Han C."/>
            <person name="Larimer F."/>
            <person name="Land M."/>
            <person name="Hauser L."/>
            <person name="Markowitz V."/>
            <person name="Cheng J.-F."/>
            <person name="Hugenholtz P."/>
            <person name="Woyke T."/>
            <person name="Wu D."/>
            <person name="Tindall B."/>
            <person name="Pomrenke H."/>
            <person name="Brambilla E."/>
            <person name="Klenk H.-P."/>
            <person name="Eisen J.A."/>
        </authorList>
    </citation>
    <scope>NUCLEOTIDE SEQUENCE [LARGE SCALE GENOMIC DNA]</scope>
    <source>
        <strain evidence="14">ATCC 35273 / DSM 5150 / MD-1</strain>
    </source>
</reference>
<dbReference type="InterPro" id="IPR020568">
    <property type="entry name" value="Ribosomal_Su5_D2-typ_SF"/>
</dbReference>
<dbReference type="RefSeq" id="WP_015328015.1">
    <property type="nucleotide sequence ID" value="NC_019978.1"/>
</dbReference>
<dbReference type="OrthoDB" id="9772788at2"/>
<evidence type="ECO:0000256" key="2">
    <source>
        <dbReference type="ARBA" id="ARBA00002923"/>
    </source>
</evidence>
<dbReference type="GO" id="GO:0103117">
    <property type="term" value="F:UDP-3-O-acyl-N-acetylglucosamine deacetylase activity"/>
    <property type="evidence" value="ECO:0007669"/>
    <property type="project" value="UniProtKB-UniRule"/>
</dbReference>
<evidence type="ECO:0000313" key="13">
    <source>
        <dbReference type="EMBL" id="AGB42301.1"/>
    </source>
</evidence>
<evidence type="ECO:0000256" key="5">
    <source>
        <dbReference type="ARBA" id="ARBA00022516"/>
    </source>
</evidence>
<dbReference type="HOGENOM" id="CLU_046528_1_0_9"/>
<keyword evidence="10 12" id="KW-0443">Lipid metabolism</keyword>
<evidence type="ECO:0000256" key="3">
    <source>
        <dbReference type="ARBA" id="ARBA00005002"/>
    </source>
</evidence>
<dbReference type="PANTHER" id="PTHR33694:SF1">
    <property type="entry name" value="UDP-3-O-ACYL-N-ACETYLGLUCOSAMINE DEACETYLASE 1, MITOCHONDRIAL-RELATED"/>
    <property type="match status" value="1"/>
</dbReference>
<dbReference type="GO" id="GO:0046872">
    <property type="term" value="F:metal ion binding"/>
    <property type="evidence" value="ECO:0007669"/>
    <property type="project" value="UniProtKB-KW"/>
</dbReference>
<keyword evidence="6 12" id="KW-0441">Lipid A biosynthesis</keyword>
<dbReference type="KEGG" id="hhl:Halha_2427"/>
<dbReference type="PATRIC" id="fig|748449.3.peg.2349"/>
<dbReference type="NCBIfam" id="TIGR00325">
    <property type="entry name" value="lpxC"/>
    <property type="match status" value="1"/>
</dbReference>
<comment type="pathway">
    <text evidence="3 12">Glycolipid biosynthesis; lipid IV(A) biosynthesis; lipid IV(A) from (3R)-3-hydroxytetradecanoyl-[acyl-carrier-protein] and UDP-N-acetyl-alpha-D-glucosamine: step 2/6.</text>
</comment>
<dbReference type="EC" id="3.5.1.108" evidence="4 12"/>
<evidence type="ECO:0000256" key="4">
    <source>
        <dbReference type="ARBA" id="ARBA00012745"/>
    </source>
</evidence>
<comment type="similarity">
    <text evidence="12">Belongs to the LpxC family.</text>
</comment>
<dbReference type="InterPro" id="IPR011334">
    <property type="entry name" value="UDP-acyl_GlcNac_deAcase_C"/>
</dbReference>
<dbReference type="GO" id="GO:0016020">
    <property type="term" value="C:membrane"/>
    <property type="evidence" value="ECO:0007669"/>
    <property type="project" value="GOC"/>
</dbReference>
<dbReference type="Pfam" id="PF03331">
    <property type="entry name" value="LpxC"/>
    <property type="match status" value="1"/>
</dbReference>
<keyword evidence="14" id="KW-1185">Reference proteome</keyword>
<keyword evidence="7 12" id="KW-0479">Metal-binding</keyword>